<dbReference type="InterPro" id="IPR004761">
    <property type="entry name" value="Spore_GerAB"/>
</dbReference>
<evidence type="ECO:0000313" key="9">
    <source>
        <dbReference type="EMBL" id="NBI28456.1"/>
    </source>
</evidence>
<dbReference type="PANTHER" id="PTHR34975:SF2">
    <property type="entry name" value="SPORE GERMINATION PROTEIN A2"/>
    <property type="match status" value="1"/>
</dbReference>
<reference evidence="9 10" key="1">
    <citation type="submission" date="2019-01" db="EMBL/GenBank/DDBJ databases">
        <title>Chengkuizengella sp. nov., isolated from deep-sea sediment of East Pacific Ocean.</title>
        <authorList>
            <person name="Yang J."/>
            <person name="Lai Q."/>
            <person name="Shao Z."/>
        </authorList>
    </citation>
    <scope>NUCLEOTIDE SEQUENCE [LARGE SCALE GENOMIC DNA]</scope>
    <source>
        <strain evidence="9 10">YPA3-1-1</strain>
    </source>
</reference>
<name>A0A6N9PZY6_9BACL</name>
<dbReference type="EMBL" id="SIJB01000014">
    <property type="protein sequence ID" value="NBI28456.1"/>
    <property type="molecule type" value="Genomic_DNA"/>
</dbReference>
<feature type="transmembrane region" description="Helical" evidence="8">
    <location>
        <begin position="309"/>
        <end position="327"/>
    </location>
</feature>
<evidence type="ECO:0000256" key="1">
    <source>
        <dbReference type="ARBA" id="ARBA00004141"/>
    </source>
</evidence>
<evidence type="ECO:0000256" key="2">
    <source>
        <dbReference type="ARBA" id="ARBA00007998"/>
    </source>
</evidence>
<dbReference type="PANTHER" id="PTHR34975">
    <property type="entry name" value="SPORE GERMINATION PROTEIN A2"/>
    <property type="match status" value="1"/>
</dbReference>
<evidence type="ECO:0000313" key="10">
    <source>
        <dbReference type="Proteomes" id="UP000448943"/>
    </source>
</evidence>
<evidence type="ECO:0000256" key="5">
    <source>
        <dbReference type="ARBA" id="ARBA00022692"/>
    </source>
</evidence>
<keyword evidence="6 8" id="KW-1133">Transmembrane helix</keyword>
<keyword evidence="4" id="KW-0309">Germination</keyword>
<evidence type="ECO:0000256" key="3">
    <source>
        <dbReference type="ARBA" id="ARBA00022448"/>
    </source>
</evidence>
<comment type="subcellular location">
    <subcellularLocation>
        <location evidence="1">Membrane</location>
        <topology evidence="1">Multi-pass membrane protein</topology>
    </subcellularLocation>
</comment>
<feature type="transmembrane region" description="Helical" evidence="8">
    <location>
        <begin position="222"/>
        <end position="245"/>
    </location>
</feature>
<feature type="transmembrane region" description="Helical" evidence="8">
    <location>
        <begin position="125"/>
        <end position="145"/>
    </location>
</feature>
<feature type="transmembrane region" description="Helical" evidence="8">
    <location>
        <begin position="152"/>
        <end position="170"/>
    </location>
</feature>
<comment type="similarity">
    <text evidence="2">Belongs to the amino acid-polyamine-organocation (APC) superfamily. Spore germination protein (SGP) (TC 2.A.3.9) family.</text>
</comment>
<evidence type="ECO:0000256" key="7">
    <source>
        <dbReference type="ARBA" id="ARBA00023136"/>
    </source>
</evidence>
<evidence type="ECO:0000256" key="4">
    <source>
        <dbReference type="ARBA" id="ARBA00022544"/>
    </source>
</evidence>
<keyword evidence="10" id="KW-1185">Reference proteome</keyword>
<feature type="transmembrane region" description="Helical" evidence="8">
    <location>
        <begin position="88"/>
        <end position="113"/>
    </location>
</feature>
<keyword evidence="7 8" id="KW-0472">Membrane</keyword>
<feature type="transmembrane region" description="Helical" evidence="8">
    <location>
        <begin position="278"/>
        <end position="297"/>
    </location>
</feature>
<keyword evidence="3" id="KW-0813">Transport</keyword>
<evidence type="ECO:0000256" key="6">
    <source>
        <dbReference type="ARBA" id="ARBA00022989"/>
    </source>
</evidence>
<dbReference type="GO" id="GO:0016020">
    <property type="term" value="C:membrane"/>
    <property type="evidence" value="ECO:0007669"/>
    <property type="project" value="UniProtKB-SubCell"/>
</dbReference>
<dbReference type="Pfam" id="PF03845">
    <property type="entry name" value="Spore_permease"/>
    <property type="match status" value="1"/>
</dbReference>
<dbReference type="GO" id="GO:0009847">
    <property type="term" value="P:spore germination"/>
    <property type="evidence" value="ECO:0007669"/>
    <property type="project" value="InterPro"/>
</dbReference>
<feature type="transmembrane region" description="Helical" evidence="8">
    <location>
        <begin position="339"/>
        <end position="361"/>
    </location>
</feature>
<dbReference type="NCBIfam" id="TIGR00912">
    <property type="entry name" value="2A0309"/>
    <property type="match status" value="1"/>
</dbReference>
<feature type="transmembrane region" description="Helical" evidence="8">
    <location>
        <begin position="190"/>
        <end position="210"/>
    </location>
</feature>
<dbReference type="AlphaFoldDB" id="A0A6N9PZY6"/>
<proteinExistence type="inferred from homology"/>
<protein>
    <submittedName>
        <fullName evidence="9">Spore gernimation protein XB</fullName>
    </submittedName>
</protein>
<sequence>MGRGESMRKNGDLISSTQLMFLMITSVGLINHVLIIPVLLSTAHRDAWISVMMNIAIYPIWIYLIIYIRKRTQQKNIYEFMKSKFGKIITFFLFFIICLHLFLLSTTTLIATIRWTILTFLPETPMFMLTITFILLCFFTVITSLRTITNMNIILLPIVIALGFFVSFSNTQYKDYSLLTPILEHGLEPVFIGMMISGSGLIELFIIIFLQHKVHSKIKLFPVILTGLSLVILTLGPLIGAITIFGPEEAEKMRAPAFEQWRMVTLGRFVEHVDFLSIYQWLAGAFIRISLFMYIIPEMINIKRQKNKVWITLILFTLMIILVQLPTSDTFLAGLLYGFFIPYSFWFMFTISILVGFLIFVQNKVKQKKK</sequence>
<keyword evidence="5 8" id="KW-0812">Transmembrane</keyword>
<feature type="transmembrane region" description="Helical" evidence="8">
    <location>
        <begin position="47"/>
        <end position="68"/>
    </location>
</feature>
<dbReference type="Proteomes" id="UP000448943">
    <property type="component" value="Unassembled WGS sequence"/>
</dbReference>
<organism evidence="9 10">
    <name type="scientific">Chengkuizengella marina</name>
    <dbReference type="NCBI Taxonomy" id="2507566"/>
    <lineage>
        <taxon>Bacteria</taxon>
        <taxon>Bacillati</taxon>
        <taxon>Bacillota</taxon>
        <taxon>Bacilli</taxon>
        <taxon>Bacillales</taxon>
        <taxon>Paenibacillaceae</taxon>
        <taxon>Chengkuizengella</taxon>
    </lineage>
</organism>
<feature type="transmembrane region" description="Helical" evidence="8">
    <location>
        <begin position="21"/>
        <end position="41"/>
    </location>
</feature>
<evidence type="ECO:0000256" key="8">
    <source>
        <dbReference type="SAM" id="Phobius"/>
    </source>
</evidence>
<accession>A0A6N9PZY6</accession>
<comment type="caution">
    <text evidence="9">The sequence shown here is derived from an EMBL/GenBank/DDBJ whole genome shotgun (WGS) entry which is preliminary data.</text>
</comment>
<gene>
    <name evidence="9" type="ORF">ERL59_05760</name>
</gene>